<feature type="region of interest" description="NADH dehydrogenase I subunit C" evidence="13">
    <location>
        <begin position="1"/>
        <end position="190"/>
    </location>
</feature>
<evidence type="ECO:0000256" key="10">
    <source>
        <dbReference type="ARBA" id="ARBA00023136"/>
    </source>
</evidence>
<name>A0A4D6XK58_9GAMM</name>
<dbReference type="Pfam" id="PF00346">
    <property type="entry name" value="Complex1_49kDa"/>
    <property type="match status" value="1"/>
</dbReference>
<evidence type="ECO:0000256" key="5">
    <source>
        <dbReference type="ARBA" id="ARBA00022475"/>
    </source>
</evidence>
<evidence type="ECO:0000256" key="3">
    <source>
        <dbReference type="ARBA" id="ARBA00010019"/>
    </source>
</evidence>
<keyword evidence="9 13" id="KW-0830">Ubiquinone</keyword>
<comment type="catalytic activity">
    <reaction evidence="12 13">
        <text>a quinone + NADH + 5 H(+)(in) = a quinol + NAD(+) + 4 H(+)(out)</text>
        <dbReference type="Rhea" id="RHEA:57888"/>
        <dbReference type="ChEBI" id="CHEBI:15378"/>
        <dbReference type="ChEBI" id="CHEBI:24646"/>
        <dbReference type="ChEBI" id="CHEBI:57540"/>
        <dbReference type="ChEBI" id="CHEBI:57945"/>
        <dbReference type="ChEBI" id="CHEBI:132124"/>
    </reaction>
</comment>
<reference evidence="14" key="1">
    <citation type="submission" date="2022-11" db="EMBL/GenBank/DDBJ databases">
        <title>The whole genome sequencing of pests is an important tool to study the evolution of the plant-insect interaction and insecticide resistance.</title>
        <authorList>
            <person name="Kananovich Y."/>
        </authorList>
    </citation>
    <scope>NUCLEOTIDE SEQUENCE</scope>
    <source>
        <strain evidence="14">BSU_Aph_2016</strain>
    </source>
</reference>
<evidence type="ECO:0000256" key="13">
    <source>
        <dbReference type="HAMAP-Rule" id="MF_01359"/>
    </source>
</evidence>
<organism evidence="14 15">
    <name type="scientific">Buchnera aphidicola</name>
    <name type="common">Aphis craccivora</name>
    <dbReference type="NCBI Taxonomy" id="466616"/>
    <lineage>
        <taxon>Bacteria</taxon>
        <taxon>Pseudomonadati</taxon>
        <taxon>Pseudomonadota</taxon>
        <taxon>Gammaproteobacteria</taxon>
        <taxon>Enterobacterales</taxon>
        <taxon>Erwiniaceae</taxon>
        <taxon>Buchnera</taxon>
    </lineage>
</organism>
<keyword evidence="10 13" id="KW-0472">Membrane</keyword>
<dbReference type="NCBIfam" id="TIGR01961">
    <property type="entry name" value="NuoC_fam"/>
    <property type="match status" value="1"/>
</dbReference>
<dbReference type="GO" id="GO:0005886">
    <property type="term" value="C:plasma membrane"/>
    <property type="evidence" value="ECO:0007669"/>
    <property type="project" value="UniProtKB-SubCell"/>
</dbReference>
<comment type="similarity">
    <text evidence="3 13">In the C-terminal section; belongs to the complex I 49 kDa subunit family.</text>
</comment>
<keyword evidence="14" id="KW-0560">Oxidoreductase</keyword>
<dbReference type="InterPro" id="IPR023062">
    <property type="entry name" value="NADH_DH_suCD"/>
</dbReference>
<evidence type="ECO:0000256" key="4">
    <source>
        <dbReference type="ARBA" id="ARBA00022448"/>
    </source>
</evidence>
<keyword evidence="6 13" id="KW-0874">Quinone</keyword>
<gene>
    <name evidence="13 14" type="primary">nuoC</name>
    <name evidence="13" type="synonym">nuoCD</name>
    <name evidence="13" type="synonym">nuoD</name>
    <name evidence="14" type="ORF">OWM53_00795</name>
</gene>
<dbReference type="GO" id="GO:0048038">
    <property type="term" value="F:quinone binding"/>
    <property type="evidence" value="ECO:0007669"/>
    <property type="project" value="UniProtKB-KW"/>
</dbReference>
<dbReference type="NCBIfam" id="NF004739">
    <property type="entry name" value="PRK06075.1"/>
    <property type="match status" value="1"/>
</dbReference>
<dbReference type="InterPro" id="IPR014029">
    <property type="entry name" value="NADH_UbQ_OxRdtase_49kDa_CS"/>
</dbReference>
<dbReference type="EMBL" id="CP113403">
    <property type="protein sequence ID" value="WAI18056.1"/>
    <property type="molecule type" value="Genomic_DNA"/>
</dbReference>
<feature type="region of interest" description="NADH dehydrogenase I subunit D" evidence="13">
    <location>
        <begin position="214"/>
        <end position="600"/>
    </location>
</feature>
<dbReference type="PANTHER" id="PTHR11993:SF45">
    <property type="entry name" value="NADH-QUINONE OXIDOREDUCTASE SUBUNIT C_D"/>
    <property type="match status" value="1"/>
</dbReference>
<dbReference type="InterPro" id="IPR037232">
    <property type="entry name" value="NADH_quin_OxRdtase_su_C/D-like"/>
</dbReference>
<dbReference type="HAMAP" id="MF_01358">
    <property type="entry name" value="NDH1_NuoD"/>
    <property type="match status" value="1"/>
</dbReference>
<dbReference type="GO" id="GO:0030964">
    <property type="term" value="C:NADH dehydrogenase complex"/>
    <property type="evidence" value="ECO:0007669"/>
    <property type="project" value="InterPro"/>
</dbReference>
<dbReference type="RefSeq" id="WP_158360869.1">
    <property type="nucleotide sequence ID" value="NZ_CP034897.1"/>
</dbReference>
<keyword evidence="7 13" id="KW-1278">Translocase</keyword>
<dbReference type="OrthoDB" id="9801496at2"/>
<dbReference type="PROSITE" id="PS00535">
    <property type="entry name" value="COMPLEX1_49K"/>
    <property type="match status" value="1"/>
</dbReference>
<comment type="similarity">
    <text evidence="13">In the N-terminal section; belongs to the complex I 30 kDa subunit family.</text>
</comment>
<sequence length="600" mass="69630">MIDEIISKSNVLSENIDKNNLNDLVFKKLFNKFGKDFCTIQKTKIDFPVIWLNKNILLQVIKFLFNSSYSYNMLFDLHGVDERFRLHRENLPLADFSVFYHLISIKYNIDFMIKVPLLEDDLIVSTCTNFFPNANWYERETWEMFGIVFKNHSNLNRIIMPNTWEGHPLRKDFPARATEFKAFFLNEEKEDLEMESLKFKPELWGMQRKNDNVDFMFLNLGPNHPSAHGAFRIVLQLDGENIIDCVPDIGYHHRGAEKMAERQSWHSYIPYTDRIEYLGGCVNEMPYVLAVEKLANISVPEKVEVIRVMLSELFRINSHLLYISTFIQDVGCMTPVFFAFTDRQKIYDLIEAITGARMHPAWFRIGGVAHDLPKGWNILLKNFLEWMPKRLKYYTNVALKNTILINRSKGIAKYSQQEALKWGVTGAGLRATGLDFDVRKWRPYSGYQNYTFEVPVGNGISDCYSRVMIKVEEIYQSLLILKQCLNNMPEGPFKADHPLTTPPLKENVLKDIDSMITHFLQVSWGLVIPANESFQMIEATKGINSYYLISDGGTMSYRTRIRTPSFPHLQQIPSVIRGSLISDLIVYLGSIDFVMSDVDR</sequence>
<evidence type="ECO:0000256" key="12">
    <source>
        <dbReference type="ARBA" id="ARBA00047712"/>
    </source>
</evidence>
<dbReference type="NCBIfam" id="NF008728">
    <property type="entry name" value="PRK11742.1"/>
    <property type="match status" value="1"/>
</dbReference>
<evidence type="ECO:0000256" key="1">
    <source>
        <dbReference type="ARBA" id="ARBA00002378"/>
    </source>
</evidence>
<comment type="subcellular location">
    <subcellularLocation>
        <location evidence="2">Cell inner membrane</location>
        <topology evidence="2">Peripheral membrane protein</topology>
    </subcellularLocation>
    <subcellularLocation>
        <location evidence="13">Cell membrane</location>
        <topology evidence="13">Peripheral membrane protein</topology>
        <orientation evidence="13">Cytoplasmic side</orientation>
    </subcellularLocation>
</comment>
<accession>A0A4D6XK58</accession>
<proteinExistence type="inferred from homology"/>
<dbReference type="Proteomes" id="UP001163441">
    <property type="component" value="Chromosome"/>
</dbReference>
<dbReference type="InterPro" id="IPR029014">
    <property type="entry name" value="NiFe-Hase_large"/>
</dbReference>
<dbReference type="Pfam" id="PF00329">
    <property type="entry name" value="Complex1_30kDa"/>
    <property type="match status" value="1"/>
</dbReference>
<evidence type="ECO:0000256" key="7">
    <source>
        <dbReference type="ARBA" id="ARBA00022967"/>
    </source>
</evidence>
<dbReference type="NCBIfam" id="TIGR01962">
    <property type="entry name" value="NuoD"/>
    <property type="match status" value="1"/>
</dbReference>
<dbReference type="EC" id="7.1.1.-" evidence="13"/>
<keyword evidence="11 13" id="KW-0511">Multifunctional enzyme</keyword>
<dbReference type="AlphaFoldDB" id="A0A4D6XK58"/>
<comment type="subunit">
    <text evidence="13">NDH-1 is composed of 13 different subunits. Subunits NuoB, CD, E, F, and G constitute the peripheral sector of the complex.</text>
</comment>
<dbReference type="InterPro" id="IPR022885">
    <property type="entry name" value="NDH1_su_D/H"/>
</dbReference>
<dbReference type="PANTHER" id="PTHR11993">
    <property type="entry name" value="NADH-UBIQUINONE OXIDOREDUCTASE 49 KDA SUBUNIT"/>
    <property type="match status" value="1"/>
</dbReference>
<dbReference type="InterPro" id="IPR010218">
    <property type="entry name" value="NADH_DH_suC"/>
</dbReference>
<dbReference type="SUPFAM" id="SSF143243">
    <property type="entry name" value="Nqo5-like"/>
    <property type="match status" value="1"/>
</dbReference>
<dbReference type="Gene3D" id="3.30.460.80">
    <property type="entry name" value="NADH:ubiquinone oxidoreductase, 30kDa subunit"/>
    <property type="match status" value="1"/>
</dbReference>
<dbReference type="InterPro" id="IPR001135">
    <property type="entry name" value="NADH_Q_OxRdtase_suD"/>
</dbReference>
<dbReference type="SUPFAM" id="SSF56762">
    <property type="entry name" value="HydB/Nqo4-like"/>
    <property type="match status" value="1"/>
</dbReference>
<dbReference type="Gene3D" id="1.10.645.10">
    <property type="entry name" value="Cytochrome-c3 Hydrogenase, chain B"/>
    <property type="match status" value="1"/>
</dbReference>
<dbReference type="FunFam" id="1.10.645.10:FF:000001">
    <property type="entry name" value="NADH-quinone oxidoreductase subunit C/D"/>
    <property type="match status" value="1"/>
</dbReference>
<keyword evidence="8 13" id="KW-0520">NAD</keyword>
<dbReference type="GO" id="GO:0022904">
    <property type="term" value="P:respiratory electron transport chain"/>
    <property type="evidence" value="ECO:0007669"/>
    <property type="project" value="UniProtKB-ARBA"/>
</dbReference>
<keyword evidence="4 13" id="KW-0813">Transport</keyword>
<protein>
    <recommendedName>
        <fullName evidence="13">NADH-quinone oxidoreductase subunit C/D</fullName>
        <ecNumber evidence="13">7.1.1.-</ecNumber>
    </recommendedName>
    <alternativeName>
        <fullName evidence="13">NADH dehydrogenase I subunit C/D</fullName>
    </alternativeName>
    <alternativeName>
        <fullName evidence="13">NDH-1 subunit C/D</fullName>
    </alternativeName>
</protein>
<evidence type="ECO:0000256" key="11">
    <source>
        <dbReference type="ARBA" id="ARBA00023268"/>
    </source>
</evidence>
<dbReference type="InterPro" id="IPR001268">
    <property type="entry name" value="NADH_UbQ_OxRdtase_30kDa_su"/>
</dbReference>
<dbReference type="GO" id="GO:0050136">
    <property type="term" value="F:NADH dehydrogenase (quinone) (non-electrogenic) activity"/>
    <property type="evidence" value="ECO:0007669"/>
    <property type="project" value="UniProtKB-UniRule"/>
</dbReference>
<evidence type="ECO:0000256" key="6">
    <source>
        <dbReference type="ARBA" id="ARBA00022719"/>
    </source>
</evidence>
<comment type="function">
    <text evidence="1 13">NDH-1 shuttles electrons from NADH, via FMN and iron-sulfur (Fe-S) centers, to quinones in the respiratory chain. The immediate electron acceptor for the enzyme in this species is believed to be ubiquinone. Couples the redox reaction to proton translocation (for every two electrons transferred, four hydrogen ions are translocated across the cytoplasmic membrane), and thus conserves the redox energy in a proton gradient.</text>
</comment>
<evidence type="ECO:0000313" key="14">
    <source>
        <dbReference type="EMBL" id="WAI18056.1"/>
    </source>
</evidence>
<evidence type="ECO:0000313" key="15">
    <source>
        <dbReference type="Proteomes" id="UP001163441"/>
    </source>
</evidence>
<evidence type="ECO:0000256" key="9">
    <source>
        <dbReference type="ARBA" id="ARBA00023075"/>
    </source>
</evidence>
<dbReference type="GO" id="GO:0008137">
    <property type="term" value="F:NADH dehydrogenase (ubiquinone) activity"/>
    <property type="evidence" value="ECO:0007669"/>
    <property type="project" value="InterPro"/>
</dbReference>
<evidence type="ECO:0000256" key="2">
    <source>
        <dbReference type="ARBA" id="ARBA00004417"/>
    </source>
</evidence>
<dbReference type="HAMAP" id="MF_01359">
    <property type="entry name" value="NDH1_NuoCD_1"/>
    <property type="match status" value="1"/>
</dbReference>
<keyword evidence="5 13" id="KW-1003">Cell membrane</keyword>
<evidence type="ECO:0000256" key="8">
    <source>
        <dbReference type="ARBA" id="ARBA00023027"/>
    </source>
</evidence>
<dbReference type="GO" id="GO:0051287">
    <property type="term" value="F:NAD binding"/>
    <property type="evidence" value="ECO:0007669"/>
    <property type="project" value="InterPro"/>
</dbReference>